<dbReference type="EMBL" id="QGKX02001347">
    <property type="protein sequence ID" value="KAF3524320.1"/>
    <property type="molecule type" value="Genomic_DNA"/>
</dbReference>
<proteinExistence type="predicted"/>
<name>A0A8S9PX16_BRACR</name>
<evidence type="ECO:0000313" key="2">
    <source>
        <dbReference type="Proteomes" id="UP000712600"/>
    </source>
</evidence>
<reference evidence="1" key="1">
    <citation type="submission" date="2019-12" db="EMBL/GenBank/DDBJ databases">
        <title>Genome sequencing and annotation of Brassica cretica.</title>
        <authorList>
            <person name="Studholme D.J."/>
            <person name="Sarris P."/>
        </authorList>
    </citation>
    <scope>NUCLEOTIDE SEQUENCE</scope>
    <source>
        <strain evidence="1">PFS-109/04</strain>
        <tissue evidence="1">Leaf</tissue>
    </source>
</reference>
<dbReference type="Proteomes" id="UP000712600">
    <property type="component" value="Unassembled WGS sequence"/>
</dbReference>
<protein>
    <submittedName>
        <fullName evidence="1">Uncharacterized protein</fullName>
    </submittedName>
</protein>
<gene>
    <name evidence="1" type="ORF">F2Q69_00049782</name>
</gene>
<dbReference type="AlphaFoldDB" id="A0A8S9PX16"/>
<organism evidence="1 2">
    <name type="scientific">Brassica cretica</name>
    <name type="common">Mustard</name>
    <dbReference type="NCBI Taxonomy" id="69181"/>
    <lineage>
        <taxon>Eukaryota</taxon>
        <taxon>Viridiplantae</taxon>
        <taxon>Streptophyta</taxon>
        <taxon>Embryophyta</taxon>
        <taxon>Tracheophyta</taxon>
        <taxon>Spermatophyta</taxon>
        <taxon>Magnoliopsida</taxon>
        <taxon>eudicotyledons</taxon>
        <taxon>Gunneridae</taxon>
        <taxon>Pentapetalae</taxon>
        <taxon>rosids</taxon>
        <taxon>malvids</taxon>
        <taxon>Brassicales</taxon>
        <taxon>Brassicaceae</taxon>
        <taxon>Brassiceae</taxon>
        <taxon>Brassica</taxon>
    </lineage>
</organism>
<evidence type="ECO:0000313" key="1">
    <source>
        <dbReference type="EMBL" id="KAF3524320.1"/>
    </source>
</evidence>
<sequence length="198" mass="22468">MLSRRVRSFIDEDQRSDPTVWEATGVATRLERRRYDRESAFRASQAVAGWLSSTSPRLCVSGSGLFGSRLHLRVSVCLSLLAPSRVLQSDFFLGNVSLSVVRRWCVEKLGWSQGFDGLGLGVLPVLLEFMFLLCMRLRFHGFMSAYRFIRLFGIWWRVVPSGFNILLASYTGDDTEKLGHTRKQSESLLLVSIVKGRE</sequence>
<comment type="caution">
    <text evidence="1">The sequence shown here is derived from an EMBL/GenBank/DDBJ whole genome shotgun (WGS) entry which is preliminary data.</text>
</comment>
<accession>A0A8S9PX16</accession>